<accession>A0AAN9T5W0</accession>
<organism evidence="1 2">
    <name type="scientific">Psophocarpus tetragonolobus</name>
    <name type="common">Winged bean</name>
    <name type="synonym">Dolichos tetragonolobus</name>
    <dbReference type="NCBI Taxonomy" id="3891"/>
    <lineage>
        <taxon>Eukaryota</taxon>
        <taxon>Viridiplantae</taxon>
        <taxon>Streptophyta</taxon>
        <taxon>Embryophyta</taxon>
        <taxon>Tracheophyta</taxon>
        <taxon>Spermatophyta</taxon>
        <taxon>Magnoliopsida</taxon>
        <taxon>eudicotyledons</taxon>
        <taxon>Gunneridae</taxon>
        <taxon>Pentapetalae</taxon>
        <taxon>rosids</taxon>
        <taxon>fabids</taxon>
        <taxon>Fabales</taxon>
        <taxon>Fabaceae</taxon>
        <taxon>Papilionoideae</taxon>
        <taxon>50 kb inversion clade</taxon>
        <taxon>NPAAA clade</taxon>
        <taxon>indigoferoid/millettioid clade</taxon>
        <taxon>Phaseoleae</taxon>
        <taxon>Psophocarpus</taxon>
    </lineage>
</organism>
<reference evidence="1 2" key="1">
    <citation type="submission" date="2024-01" db="EMBL/GenBank/DDBJ databases">
        <title>The genomes of 5 underutilized Papilionoideae crops provide insights into root nodulation and disease resistanc.</title>
        <authorList>
            <person name="Jiang F."/>
        </authorList>
    </citation>
    <scope>NUCLEOTIDE SEQUENCE [LARGE SCALE GENOMIC DNA]</scope>
    <source>
        <strain evidence="1">DUOXIRENSHENG_FW03</strain>
        <tissue evidence="1">Leaves</tissue>
    </source>
</reference>
<sequence length="128" mass="14036">MRRECKSIACQLYAKRSAISISGEYAQRQNGYSLDPSALGASGDRMTLEDVAVGAPGKASSIFGKLRDMLKHRQRMVLSDSEEETVLTEGCTDECRSVSNPRGPKFLGLPQWLRIVHASPREDGVPLP</sequence>
<keyword evidence="2" id="KW-1185">Reference proteome</keyword>
<dbReference type="AlphaFoldDB" id="A0AAN9T5W0"/>
<evidence type="ECO:0000313" key="1">
    <source>
        <dbReference type="EMBL" id="KAK7406887.1"/>
    </source>
</evidence>
<gene>
    <name evidence="1" type="ORF">VNO78_08522</name>
</gene>
<dbReference type="EMBL" id="JAYMYS010000002">
    <property type="protein sequence ID" value="KAK7406887.1"/>
    <property type="molecule type" value="Genomic_DNA"/>
</dbReference>
<name>A0AAN9T5W0_PSOTE</name>
<dbReference type="Proteomes" id="UP001386955">
    <property type="component" value="Unassembled WGS sequence"/>
</dbReference>
<proteinExistence type="predicted"/>
<protein>
    <submittedName>
        <fullName evidence="1">Uncharacterized protein</fullName>
    </submittedName>
</protein>
<comment type="caution">
    <text evidence="1">The sequence shown here is derived from an EMBL/GenBank/DDBJ whole genome shotgun (WGS) entry which is preliminary data.</text>
</comment>
<evidence type="ECO:0000313" key="2">
    <source>
        <dbReference type="Proteomes" id="UP001386955"/>
    </source>
</evidence>